<accession>A0AAD5W0I3</accession>
<feature type="coiled-coil region" evidence="1">
    <location>
        <begin position="127"/>
        <end position="154"/>
    </location>
</feature>
<name>A0AAD5W0I3_9AGAR</name>
<proteinExistence type="predicted"/>
<sequence length="246" mass="28519">MSGYGTSFGRIHSPGSTVEGQNVVGTLKDIFSQGNFRVQMDRVVFLSTKWEMIRFEDGEKLEKNYKEAWKEDVKKGLAFGQLPLMDPEVAWCVTDGILHLMVATGLEGSSKKLSAIADEMRERAWKKAEEKRKMADENSRVRIMQREVDELYAELGRTEYGKSLQSKFRKVSEEQDRIMGKLLREVDREGLKPKEKEKLEEQIKDEYNLFLREFRGHFAEVRAMRIVIGPHLREFYGLLEPVSDFA</sequence>
<evidence type="ECO:0000256" key="1">
    <source>
        <dbReference type="SAM" id="Coils"/>
    </source>
</evidence>
<dbReference type="AlphaFoldDB" id="A0AAD5W0I3"/>
<evidence type="ECO:0000313" key="2">
    <source>
        <dbReference type="EMBL" id="KAJ3573615.1"/>
    </source>
</evidence>
<organism evidence="2 3">
    <name type="scientific">Leucocoprinus birnbaumii</name>
    <dbReference type="NCBI Taxonomy" id="56174"/>
    <lineage>
        <taxon>Eukaryota</taxon>
        <taxon>Fungi</taxon>
        <taxon>Dikarya</taxon>
        <taxon>Basidiomycota</taxon>
        <taxon>Agaricomycotina</taxon>
        <taxon>Agaricomycetes</taxon>
        <taxon>Agaricomycetidae</taxon>
        <taxon>Agaricales</taxon>
        <taxon>Agaricineae</taxon>
        <taxon>Agaricaceae</taxon>
        <taxon>Leucocoprinus</taxon>
    </lineage>
</organism>
<protein>
    <submittedName>
        <fullName evidence="2">Uncharacterized protein</fullName>
    </submittedName>
</protein>
<evidence type="ECO:0000313" key="3">
    <source>
        <dbReference type="Proteomes" id="UP001213000"/>
    </source>
</evidence>
<reference evidence="2" key="1">
    <citation type="submission" date="2022-07" db="EMBL/GenBank/DDBJ databases">
        <title>Genome Sequence of Leucocoprinus birnbaumii.</title>
        <authorList>
            <person name="Buettner E."/>
        </authorList>
    </citation>
    <scope>NUCLEOTIDE SEQUENCE</scope>
    <source>
        <strain evidence="2">VT141</strain>
    </source>
</reference>
<keyword evidence="3" id="KW-1185">Reference proteome</keyword>
<dbReference type="Proteomes" id="UP001213000">
    <property type="component" value="Unassembled WGS sequence"/>
</dbReference>
<gene>
    <name evidence="2" type="ORF">NP233_g2331</name>
</gene>
<comment type="caution">
    <text evidence="2">The sequence shown here is derived from an EMBL/GenBank/DDBJ whole genome shotgun (WGS) entry which is preliminary data.</text>
</comment>
<dbReference type="EMBL" id="JANIEX010000097">
    <property type="protein sequence ID" value="KAJ3573615.1"/>
    <property type="molecule type" value="Genomic_DNA"/>
</dbReference>
<keyword evidence="1" id="KW-0175">Coiled coil</keyword>